<dbReference type="OrthoDB" id="29773at2759"/>
<dbReference type="SUPFAM" id="SSF103481">
    <property type="entry name" value="Multidrug resistance efflux transporter EmrE"/>
    <property type="match status" value="1"/>
</dbReference>
<feature type="transmembrane region" description="Helical" evidence="1">
    <location>
        <begin position="170"/>
        <end position="190"/>
    </location>
</feature>
<keyword evidence="1" id="KW-1133">Transmembrane helix</keyword>
<feature type="transmembrane region" description="Helical" evidence="1">
    <location>
        <begin position="20"/>
        <end position="41"/>
    </location>
</feature>
<dbReference type="GO" id="GO:0016020">
    <property type="term" value="C:membrane"/>
    <property type="evidence" value="ECO:0007669"/>
    <property type="project" value="TreeGrafter"/>
</dbReference>
<keyword evidence="3" id="KW-1185">Reference proteome</keyword>
<evidence type="ECO:0000313" key="3">
    <source>
        <dbReference type="Proteomes" id="UP000077315"/>
    </source>
</evidence>
<sequence length="576" mass="65265">MSIMPLRFIKMFGHDRLYIIFHQLLFLLTGLFTTLGIQWLFYKGAATGDSYLVQLAQYLGMVMVGLLIPFMVRNRSKGYSSVPDDAVNEAEDIQMNPMHPEEREKLGHVEGPVPHRSIMKLAVLDVVANFCVTLGFAVIGSGMYQVIYSSVVIWCAILAYFFMGRSLGRLQWLAILGVSAGLAICSLGSSDNKKQASTANTTILMFGTLMTLGGTFFYSCVYVYSDHILSKHVPPPLAARVCCYTGMYTSVLSLVWVAIYTIPRFDKLIHIDPTVPIWQVFGMYVLVVIANGTHAWNYYELIDRTGSGLRAVLVYVISHAWYCSTDSAQYITKAAHNSPNYSPYDPIYSDDDDTSATGRTMSMMADDDTDALFMDHISTPCSYTFQEEMEDIDDSRISRYQNTYFMDGGNRFISLPSLGTTSTKAALHISRMFREWLENKIYHHPTPKEFLDTDRQDYLPIIEDSVELVAEDVLNKIKSRSSVRGLKGLSRVLLKIRTGHIYTYHQLEDGQPLITQDMEDFFQQFPLFVEVMIYIMPHRHHSTEDSSTQVLLAVENITVNPNSPYRLLEEIKQPIS</sequence>
<dbReference type="InParanoid" id="A0A167MIS6"/>
<organism evidence="2 3">
    <name type="scientific">Phycomyces blakesleeanus (strain ATCC 8743b / DSM 1359 / FGSC 10004 / NBRC 33097 / NRRL 1555)</name>
    <dbReference type="NCBI Taxonomy" id="763407"/>
    <lineage>
        <taxon>Eukaryota</taxon>
        <taxon>Fungi</taxon>
        <taxon>Fungi incertae sedis</taxon>
        <taxon>Mucoromycota</taxon>
        <taxon>Mucoromycotina</taxon>
        <taxon>Mucoromycetes</taxon>
        <taxon>Mucorales</taxon>
        <taxon>Phycomycetaceae</taxon>
        <taxon>Phycomyces</taxon>
    </lineage>
</organism>
<feature type="transmembrane region" description="Helical" evidence="1">
    <location>
        <begin position="202"/>
        <end position="225"/>
    </location>
</feature>
<feature type="transmembrane region" description="Helical" evidence="1">
    <location>
        <begin position="121"/>
        <end position="140"/>
    </location>
</feature>
<keyword evidence="1" id="KW-0472">Membrane</keyword>
<keyword evidence="1" id="KW-0812">Transmembrane</keyword>
<dbReference type="PANTHER" id="PTHR13146">
    <property type="match status" value="1"/>
</dbReference>
<protein>
    <submittedName>
        <fullName evidence="2">Uncharacterized protein</fullName>
    </submittedName>
</protein>
<dbReference type="PANTHER" id="PTHR13146:SF1">
    <property type="entry name" value="SUGAR PHOSPHATE TRANSPORTER DOMAIN-CONTAINING PROTEIN"/>
    <property type="match status" value="1"/>
</dbReference>
<accession>A0A167MIS6</accession>
<dbReference type="GeneID" id="28999414"/>
<proteinExistence type="predicted"/>
<name>A0A167MIS6_PHYB8</name>
<dbReference type="EMBL" id="KV440982">
    <property type="protein sequence ID" value="OAD72949.1"/>
    <property type="molecule type" value="Genomic_DNA"/>
</dbReference>
<dbReference type="Proteomes" id="UP000077315">
    <property type="component" value="Unassembled WGS sequence"/>
</dbReference>
<dbReference type="InterPro" id="IPR037185">
    <property type="entry name" value="EmrE-like"/>
</dbReference>
<gene>
    <name evidence="2" type="ORF">PHYBLDRAFT_181693</name>
</gene>
<feature type="transmembrane region" description="Helical" evidence="1">
    <location>
        <begin position="277"/>
        <end position="299"/>
    </location>
</feature>
<dbReference type="AlphaFoldDB" id="A0A167MIS6"/>
<evidence type="ECO:0000256" key="1">
    <source>
        <dbReference type="SAM" id="Phobius"/>
    </source>
</evidence>
<dbReference type="STRING" id="763407.A0A167MIS6"/>
<dbReference type="VEuPathDB" id="FungiDB:PHYBLDRAFT_181693"/>
<feature type="transmembrane region" description="Helical" evidence="1">
    <location>
        <begin position="237"/>
        <end position="262"/>
    </location>
</feature>
<evidence type="ECO:0000313" key="2">
    <source>
        <dbReference type="EMBL" id="OAD72949.1"/>
    </source>
</evidence>
<feature type="transmembrane region" description="Helical" evidence="1">
    <location>
        <begin position="53"/>
        <end position="72"/>
    </location>
</feature>
<dbReference type="RefSeq" id="XP_018290989.1">
    <property type="nucleotide sequence ID" value="XM_018438508.1"/>
</dbReference>
<reference evidence="3" key="1">
    <citation type="submission" date="2015-06" db="EMBL/GenBank/DDBJ databases">
        <title>Expansion of signal transduction pathways in fungi by whole-genome duplication.</title>
        <authorList>
            <consortium name="DOE Joint Genome Institute"/>
            <person name="Corrochano L.M."/>
            <person name="Kuo A."/>
            <person name="Marcet-Houben M."/>
            <person name="Polaino S."/>
            <person name="Salamov A."/>
            <person name="Villalobos J.M."/>
            <person name="Alvarez M.I."/>
            <person name="Avalos J."/>
            <person name="Benito E.P."/>
            <person name="Benoit I."/>
            <person name="Burger G."/>
            <person name="Camino L.P."/>
            <person name="Canovas D."/>
            <person name="Cerda-Olmedo E."/>
            <person name="Cheng J.-F."/>
            <person name="Dominguez A."/>
            <person name="Elias M."/>
            <person name="Eslava A.P."/>
            <person name="Glaser F."/>
            <person name="Grimwood J."/>
            <person name="Gutierrez G."/>
            <person name="Heitman J."/>
            <person name="Henrissat B."/>
            <person name="Iturriaga E.A."/>
            <person name="Lang B.F."/>
            <person name="Lavin J.L."/>
            <person name="Lee S."/>
            <person name="Li W."/>
            <person name="Lindquist E."/>
            <person name="Lopez-Garcia S."/>
            <person name="Luque E.M."/>
            <person name="Marcos A.T."/>
            <person name="Martin J."/>
            <person name="McCluskey K."/>
            <person name="Medina H.R."/>
            <person name="Miralles-Duran A."/>
            <person name="Miyazaki A."/>
            <person name="Munoz-Torres E."/>
            <person name="Oguiza J.A."/>
            <person name="Ohm R."/>
            <person name="Olmedo M."/>
            <person name="Orejas M."/>
            <person name="Ortiz-Castellanos L."/>
            <person name="Pisabarro A.G."/>
            <person name="Rodriguez-Romero J."/>
            <person name="Ruiz-Herrera J."/>
            <person name="Ruiz-Vazquez R."/>
            <person name="Sanz C."/>
            <person name="Schackwitz W."/>
            <person name="Schmutz J."/>
            <person name="Shahriari M."/>
            <person name="Shelest E."/>
            <person name="Silva-Franco F."/>
            <person name="Soanes D."/>
            <person name="Syed K."/>
            <person name="Tagua V.G."/>
            <person name="Talbot N.J."/>
            <person name="Thon M."/>
            <person name="De vries R.P."/>
            <person name="Wiebenga A."/>
            <person name="Yadav J.S."/>
            <person name="Braun E.L."/>
            <person name="Baker S."/>
            <person name="Garre V."/>
            <person name="Horwitz B."/>
            <person name="Torres-Martinez S."/>
            <person name="Idnurm A."/>
            <person name="Herrera-Estrella A."/>
            <person name="Gabaldon T."/>
            <person name="Grigoriev I.V."/>
        </authorList>
    </citation>
    <scope>NUCLEOTIDE SEQUENCE [LARGE SCALE GENOMIC DNA]</scope>
    <source>
        <strain evidence="3">NRRL 1555(-)</strain>
    </source>
</reference>